<accession>A0A2L1FFD9</accession>
<name>A0A0H4KMW6_9BACI</name>
<keyword evidence="2" id="KW-1185">Reference proteome</keyword>
<gene>
    <name evidence="1" type="ORF">BEH_00070</name>
</gene>
<reference evidence="1 2" key="1">
    <citation type="journal article" date="2015" name="PLoS ONE">
        <title>Genome Sequence of Bacillus endophyticus and Analysis of Its Companion Mechanism in the Ketogulonigenium vulgare-Bacillus Strain Consortium.</title>
        <authorList>
            <person name="Jia N."/>
            <person name="Du J."/>
            <person name="Ding M.Z."/>
            <person name="Gao F."/>
            <person name="Yuan Y.J."/>
        </authorList>
    </citation>
    <scope>NUCLEOTIDE SEQUENCE [LARGE SCALE GENOMIC DNA]</scope>
    <source>
        <strain evidence="1 2">Hbe603</strain>
    </source>
</reference>
<dbReference type="PATRIC" id="fig|135735.6.peg.10"/>
<reference evidence="2" key="2">
    <citation type="submission" date="2015-06" db="EMBL/GenBank/DDBJ databases">
        <title>Genome Sequence of Bacillus endophyticus and Analysis of its Companion Mechanism in the Ketogulonigenium vulgare-Bacillus strain Consortium.</title>
        <authorList>
            <person name="Jia N."/>
            <person name="Du J."/>
            <person name="Ding M.-Z."/>
            <person name="Gao F."/>
            <person name="Yuan Y.-J."/>
        </authorList>
    </citation>
    <scope>NUCLEOTIDE SEQUENCE [LARGE SCALE GENOMIC DNA]</scope>
    <source>
        <strain evidence="2">Hbe603</strain>
    </source>
</reference>
<dbReference type="Pfam" id="PF14175">
    <property type="entry name" value="YaaC"/>
    <property type="match status" value="1"/>
</dbReference>
<dbReference type="Proteomes" id="UP000036202">
    <property type="component" value="Chromosome"/>
</dbReference>
<protein>
    <submittedName>
        <fullName evidence="1">Uncharacterized protein</fullName>
    </submittedName>
</protein>
<organism evidence="1 2">
    <name type="scientific">Priestia filamentosa</name>
    <dbReference type="NCBI Taxonomy" id="1402861"/>
    <lineage>
        <taxon>Bacteria</taxon>
        <taxon>Bacillati</taxon>
        <taxon>Bacillota</taxon>
        <taxon>Bacilli</taxon>
        <taxon>Bacillales</taxon>
        <taxon>Bacillaceae</taxon>
        <taxon>Priestia</taxon>
    </lineage>
</organism>
<sequence>MNDQQVIWSDLSVFYAAPFTQDFLSHHYSQKLNKADAEKKSFENCYPFIYYLEHSKNYYKLAEQAPLSIQPMLLFYGISQLLKACLLVKDSQYPANTSILAHGVSTRKRKKQDYKFLDDEVKIQKSGLFPHIDQTLFNLGVLEHEKYSMKELLIQIPETHQLFKHLYRREVSHVFGSIHDDRWVFSDLAFDYYKMSERRFHEYFYSHLRPQLIDIDMLAEREINPRLLKKEALLHCAPFSYSLEEDVYCFPFIKPLSRMLPEILVHYLLLYNLSMISRYETEWWYELLHSYSSKDYPFIVKFLEVTKIKSPFLLKNFLLPYTKKADLL</sequence>
<proteinExistence type="predicted"/>
<dbReference type="AlphaFoldDB" id="A0A0H4KMW6"/>
<dbReference type="RefSeq" id="WP_048896895.1">
    <property type="nucleotide sequence ID" value="NZ_CP011974.1"/>
</dbReference>
<dbReference type="OrthoDB" id="2380109at2"/>
<dbReference type="EMBL" id="CP011974">
    <property type="protein sequence ID" value="AKO94905.1"/>
    <property type="molecule type" value="Genomic_DNA"/>
</dbReference>
<accession>A0A0H4KMW6</accession>
<evidence type="ECO:0000313" key="2">
    <source>
        <dbReference type="Proteomes" id="UP000036202"/>
    </source>
</evidence>
<evidence type="ECO:0000313" key="1">
    <source>
        <dbReference type="EMBL" id="AKO94905.1"/>
    </source>
</evidence>
<dbReference type="KEGG" id="beo:BEH_00070"/>
<dbReference type="InterPro" id="IPR026988">
    <property type="entry name" value="YaaC-like"/>
</dbReference>